<keyword evidence="2" id="KW-1185">Reference proteome</keyword>
<protein>
    <submittedName>
        <fullName evidence="1">Uncharacterized protein</fullName>
    </submittedName>
</protein>
<name>A0A7H0XG20_9CAUD</name>
<dbReference type="EMBL" id="MT740307">
    <property type="protein sequence ID" value="QNR53960.1"/>
    <property type="molecule type" value="Genomic_DNA"/>
</dbReference>
<gene>
    <name evidence="1" type="ORF">phiK7A1_172</name>
</gene>
<dbReference type="Proteomes" id="UP000516415">
    <property type="component" value="Segment"/>
</dbReference>
<organism evidence="1 2">
    <name type="scientific">Pseudomonas phage phiK7A1</name>
    <dbReference type="NCBI Taxonomy" id="2759194"/>
    <lineage>
        <taxon>Viruses</taxon>
        <taxon>Duplodnaviria</taxon>
        <taxon>Heunggongvirae</taxon>
        <taxon>Uroviricota</taxon>
        <taxon>Caudoviricetes</taxon>
        <taxon>Vandenendeviridae</taxon>
        <taxon>Gorskivirinae</taxon>
        <taxon>Torinovirus</taxon>
        <taxon>Torinovirus K7A1</taxon>
    </lineage>
</organism>
<sequence>MKYKPCSHCGALHTRQSKHTPVIADGFAWCGHCGTKLTLVKKG</sequence>
<evidence type="ECO:0000313" key="1">
    <source>
        <dbReference type="EMBL" id="QNR53960.1"/>
    </source>
</evidence>
<evidence type="ECO:0000313" key="2">
    <source>
        <dbReference type="Proteomes" id="UP000516415"/>
    </source>
</evidence>
<accession>A0A7H0XG20</accession>
<proteinExistence type="predicted"/>
<reference evidence="1 2" key="1">
    <citation type="submission" date="2020-07" db="EMBL/GenBank/DDBJ databases">
        <authorList>
            <person name="Martino G."/>
            <person name="Holtappels D."/>
            <person name="Wagemans J."/>
            <person name="Lavigne R."/>
            <person name="Turina M."/>
            <person name="Ciuffo M."/>
        </authorList>
    </citation>
    <scope>NUCLEOTIDE SEQUENCE [LARGE SCALE GENOMIC DNA]</scope>
</reference>